<evidence type="ECO:0000256" key="3">
    <source>
        <dbReference type="ARBA" id="ARBA00022679"/>
    </source>
</evidence>
<dbReference type="GO" id="GO:0003886">
    <property type="term" value="F:DNA (cytosine-5-)-methyltransferase activity"/>
    <property type="evidence" value="ECO:0007669"/>
    <property type="project" value="UniProtKB-EC"/>
</dbReference>
<dbReference type="GO" id="GO:0003677">
    <property type="term" value="F:DNA binding"/>
    <property type="evidence" value="ECO:0007669"/>
    <property type="project" value="TreeGrafter"/>
</dbReference>
<evidence type="ECO:0000256" key="4">
    <source>
        <dbReference type="ARBA" id="ARBA00022691"/>
    </source>
</evidence>
<reference evidence="8 9" key="2">
    <citation type="submission" date="2020-06" db="EMBL/GenBank/DDBJ databases">
        <title>Antribacter stalactiti gen. nov., sp. nov., a new member of the family Nacardiaceae isolated from a cave.</title>
        <authorList>
            <person name="Kim I.S."/>
        </authorList>
    </citation>
    <scope>NUCLEOTIDE SEQUENCE [LARGE SCALE GENOMIC DNA]</scope>
    <source>
        <strain evidence="8 9">YC2-7</strain>
    </source>
</reference>
<dbReference type="PRINTS" id="PR00105">
    <property type="entry name" value="C5METTRFRASE"/>
</dbReference>
<dbReference type="SUPFAM" id="SSF53335">
    <property type="entry name" value="S-adenosyl-L-methionine-dependent methyltransferases"/>
    <property type="match status" value="1"/>
</dbReference>
<dbReference type="EC" id="2.1.1.37" evidence="1"/>
<dbReference type="InterPro" id="IPR001525">
    <property type="entry name" value="C5_MeTfrase"/>
</dbReference>
<evidence type="ECO:0000313" key="9">
    <source>
        <dbReference type="Proteomes" id="UP000535543"/>
    </source>
</evidence>
<dbReference type="InterPro" id="IPR029063">
    <property type="entry name" value="SAM-dependent_MTases_sf"/>
</dbReference>
<dbReference type="Pfam" id="PF00145">
    <property type="entry name" value="DNA_methylase"/>
    <property type="match status" value="1"/>
</dbReference>
<evidence type="ECO:0000256" key="1">
    <source>
        <dbReference type="ARBA" id="ARBA00011975"/>
    </source>
</evidence>
<reference evidence="8 9" key="1">
    <citation type="submission" date="2019-05" db="EMBL/GenBank/DDBJ databases">
        <authorList>
            <person name="Lee S.D."/>
        </authorList>
    </citation>
    <scope>NUCLEOTIDE SEQUENCE [LARGE SCALE GENOMIC DNA]</scope>
    <source>
        <strain evidence="8 9">YC2-7</strain>
    </source>
</reference>
<comment type="caution">
    <text evidence="8">The sequence shown here is derived from an EMBL/GenBank/DDBJ whole genome shotgun (WGS) entry which is preliminary data.</text>
</comment>
<protein>
    <recommendedName>
        <fullName evidence="1">DNA (cytosine-5-)-methyltransferase</fullName>
        <ecNumber evidence="1">2.1.1.37</ecNumber>
    </recommendedName>
</protein>
<dbReference type="AlphaFoldDB" id="A0A848KFR3"/>
<evidence type="ECO:0000256" key="7">
    <source>
        <dbReference type="RuleBase" id="RU000416"/>
    </source>
</evidence>
<evidence type="ECO:0000256" key="6">
    <source>
        <dbReference type="PROSITE-ProRule" id="PRU01016"/>
    </source>
</evidence>
<keyword evidence="5" id="KW-0680">Restriction system</keyword>
<dbReference type="PANTHER" id="PTHR10629">
    <property type="entry name" value="CYTOSINE-SPECIFIC METHYLTRANSFERASE"/>
    <property type="match status" value="1"/>
</dbReference>
<dbReference type="PROSITE" id="PS51679">
    <property type="entry name" value="SAM_MT_C5"/>
    <property type="match status" value="1"/>
</dbReference>
<accession>A0A848KFR3</accession>
<keyword evidence="4 6" id="KW-0949">S-adenosyl-L-methionine</keyword>
<evidence type="ECO:0000256" key="5">
    <source>
        <dbReference type="ARBA" id="ARBA00022747"/>
    </source>
</evidence>
<dbReference type="InterPro" id="IPR050390">
    <property type="entry name" value="C5-Methyltransferase"/>
</dbReference>
<comment type="similarity">
    <text evidence="6 7">Belongs to the class I-like SAM-binding methyltransferase superfamily. C5-methyltransferase family.</text>
</comment>
<proteinExistence type="inferred from homology"/>
<gene>
    <name evidence="8" type="ORF">FGL95_22550</name>
</gene>
<dbReference type="Proteomes" id="UP000535543">
    <property type="component" value="Unassembled WGS sequence"/>
</dbReference>
<organism evidence="8 9">
    <name type="scientific">Antrihabitans stalactiti</name>
    <dbReference type="NCBI Taxonomy" id="2584121"/>
    <lineage>
        <taxon>Bacteria</taxon>
        <taxon>Bacillati</taxon>
        <taxon>Actinomycetota</taxon>
        <taxon>Actinomycetes</taxon>
        <taxon>Mycobacteriales</taxon>
        <taxon>Nocardiaceae</taxon>
        <taxon>Antrihabitans</taxon>
    </lineage>
</organism>
<dbReference type="PANTHER" id="PTHR10629:SF52">
    <property type="entry name" value="DNA (CYTOSINE-5)-METHYLTRANSFERASE 1"/>
    <property type="match status" value="1"/>
</dbReference>
<sequence>MALPKIVSLFSGAGGLDLGFYDTGYPIVLAVDNSSAAVKTHKRNFPTTASIMADLAQLGPTGVLDHLKDLLIPGERIGVIGGPPCQGFSRANTASVANDPRNELPLLYLEIVEALQARYDVQFVLFENVLGIRDAKHSTVFEGILSKFEQIGFAAKAEKFSALDYGVPQTRNRIIISGFSDQLTAAAFLPIPVIGKDMTVRSVIGALPAPTFYSRGLLATDIPHHENHWTMRPLSRRFSEQEHERRPSRCFRRLEWDKPSPTVAYGHREIHVHPDGRRRLSIYEAMLLQGFPSEFVLEGTLSAQVEQVSNAVPPPLARALADAIATAMSAARFKAGSGERRLTA</sequence>
<dbReference type="EMBL" id="VCQU01000008">
    <property type="protein sequence ID" value="NMN97823.1"/>
    <property type="molecule type" value="Genomic_DNA"/>
</dbReference>
<evidence type="ECO:0000313" key="8">
    <source>
        <dbReference type="EMBL" id="NMN97823.1"/>
    </source>
</evidence>
<dbReference type="NCBIfam" id="TIGR00675">
    <property type="entry name" value="dcm"/>
    <property type="match status" value="1"/>
</dbReference>
<dbReference type="GO" id="GO:0044027">
    <property type="term" value="P:negative regulation of gene expression via chromosomal CpG island methylation"/>
    <property type="evidence" value="ECO:0007669"/>
    <property type="project" value="TreeGrafter"/>
</dbReference>
<keyword evidence="9" id="KW-1185">Reference proteome</keyword>
<dbReference type="GO" id="GO:0009307">
    <property type="term" value="P:DNA restriction-modification system"/>
    <property type="evidence" value="ECO:0007669"/>
    <property type="project" value="UniProtKB-KW"/>
</dbReference>
<dbReference type="RefSeq" id="WP_169591034.1">
    <property type="nucleotide sequence ID" value="NZ_VCQU01000008.1"/>
</dbReference>
<dbReference type="Gene3D" id="3.40.50.150">
    <property type="entry name" value="Vaccinia Virus protein VP39"/>
    <property type="match status" value="1"/>
</dbReference>
<keyword evidence="2 6" id="KW-0489">Methyltransferase</keyword>
<dbReference type="Gene3D" id="3.90.120.10">
    <property type="entry name" value="DNA Methylase, subunit A, domain 2"/>
    <property type="match status" value="1"/>
</dbReference>
<dbReference type="GO" id="GO:0032259">
    <property type="term" value="P:methylation"/>
    <property type="evidence" value="ECO:0007669"/>
    <property type="project" value="UniProtKB-KW"/>
</dbReference>
<keyword evidence="3 6" id="KW-0808">Transferase</keyword>
<feature type="active site" evidence="6">
    <location>
        <position position="85"/>
    </location>
</feature>
<evidence type="ECO:0000256" key="2">
    <source>
        <dbReference type="ARBA" id="ARBA00022603"/>
    </source>
</evidence>
<name>A0A848KFR3_9NOCA</name>